<comment type="function">
    <text evidence="6">Provides the precursors necessary for DNA synthesis. Catalyzes the biosynthesis of deoxyribonucleotides from the corresponding ribonucleotides.</text>
</comment>
<evidence type="ECO:0000313" key="10">
    <source>
        <dbReference type="Proteomes" id="UP000699691"/>
    </source>
</evidence>
<evidence type="ECO:0000256" key="5">
    <source>
        <dbReference type="ARBA" id="ARBA00023285"/>
    </source>
</evidence>
<dbReference type="PANTHER" id="PTHR43371">
    <property type="entry name" value="VITAMIN B12-DEPENDENT RIBONUCLEOTIDE REDUCTASE"/>
    <property type="match status" value="1"/>
</dbReference>
<dbReference type="EC" id="1.17.4.1" evidence="6"/>
<feature type="domain" description="Ribonucleotide reductase large subunit C-terminal" evidence="8">
    <location>
        <begin position="98"/>
        <end position="196"/>
    </location>
</feature>
<comment type="similarity">
    <text evidence="6">Belongs to the ribonucleoside diphosphate reductase large chain family.</text>
</comment>
<evidence type="ECO:0000256" key="4">
    <source>
        <dbReference type="ARBA" id="ARBA00023116"/>
    </source>
</evidence>
<dbReference type="Pfam" id="PF00317">
    <property type="entry name" value="Ribonuc_red_lgN"/>
    <property type="match status" value="1"/>
</dbReference>
<sequence length="202" mass="22281">MSKPKYFKEPQLAENAKKTLVSRCSLTDEKGVPIETAGEIYLRVASHMAKAEVNWGDEKDVEKSREKFFTAMRENRLIVTRSTLYEAGNPTASNQLSPCFVIPVEDSIQSIFENLGKAALVQKNFGGTGFNFSRIRPHGDKVRGVPSAASGPVDFLQAFSAALSKVIQGAKRHGGNMGILNVDHPDILDFIRVKDQDQTIKN</sequence>
<dbReference type="GO" id="GO:0004748">
    <property type="term" value="F:ribonucleoside-diphosphate reductase activity, thioredoxin disulfide as acceptor"/>
    <property type="evidence" value="ECO:0007669"/>
    <property type="project" value="UniProtKB-EC"/>
</dbReference>
<dbReference type="InterPro" id="IPR050862">
    <property type="entry name" value="RdRp_reductase_class-2"/>
</dbReference>
<protein>
    <recommendedName>
        <fullName evidence="6">Ribonucleoside-diphosphate reductase</fullName>
        <ecNumber evidence="6">1.17.4.1</ecNumber>
    </recommendedName>
</protein>
<dbReference type="GO" id="GO:0009263">
    <property type="term" value="P:deoxyribonucleotide biosynthetic process"/>
    <property type="evidence" value="ECO:0007669"/>
    <property type="project" value="UniProtKB-KW"/>
</dbReference>
<dbReference type="GO" id="GO:0005524">
    <property type="term" value="F:ATP binding"/>
    <property type="evidence" value="ECO:0007669"/>
    <property type="project" value="InterPro"/>
</dbReference>
<reference evidence="9" key="1">
    <citation type="submission" date="2020-04" db="EMBL/GenBank/DDBJ databases">
        <authorList>
            <person name="Zhang T."/>
        </authorList>
    </citation>
    <scope>NUCLEOTIDE SEQUENCE</scope>
    <source>
        <strain evidence="9">HKST-UBA02</strain>
    </source>
</reference>
<keyword evidence="3 6" id="KW-0560">Oxidoreductase</keyword>
<evidence type="ECO:0000259" key="8">
    <source>
        <dbReference type="Pfam" id="PF02867"/>
    </source>
</evidence>
<feature type="domain" description="Ribonucleotide reductase large subunit N-terminal" evidence="7">
    <location>
        <begin position="12"/>
        <end position="90"/>
    </location>
</feature>
<organism evidence="9 10">
    <name type="scientific">candidate division WWE3 bacterium</name>
    <dbReference type="NCBI Taxonomy" id="2053526"/>
    <lineage>
        <taxon>Bacteria</taxon>
        <taxon>Katanobacteria</taxon>
    </lineage>
</organism>
<keyword evidence="4 6" id="KW-0215">Deoxyribonucleotide synthesis</keyword>
<accession>A0A955LWU7</accession>
<dbReference type="Gene3D" id="3.20.70.20">
    <property type="match status" value="1"/>
</dbReference>
<gene>
    <name evidence="9" type="ORF">KC573_02480</name>
</gene>
<feature type="non-terminal residue" evidence="9">
    <location>
        <position position="202"/>
    </location>
</feature>
<dbReference type="InterPro" id="IPR000788">
    <property type="entry name" value="RNR_lg_C"/>
</dbReference>
<comment type="catalytic activity">
    <reaction evidence="6">
        <text>a 2'-deoxyribonucleoside 5'-diphosphate + [thioredoxin]-disulfide + H2O = a ribonucleoside 5'-diphosphate + [thioredoxin]-dithiol</text>
        <dbReference type="Rhea" id="RHEA:23252"/>
        <dbReference type="Rhea" id="RHEA-COMP:10698"/>
        <dbReference type="Rhea" id="RHEA-COMP:10700"/>
        <dbReference type="ChEBI" id="CHEBI:15377"/>
        <dbReference type="ChEBI" id="CHEBI:29950"/>
        <dbReference type="ChEBI" id="CHEBI:50058"/>
        <dbReference type="ChEBI" id="CHEBI:57930"/>
        <dbReference type="ChEBI" id="CHEBI:73316"/>
        <dbReference type="EC" id="1.17.4.1"/>
    </reaction>
</comment>
<name>A0A955LWU7_UNCKA</name>
<proteinExistence type="inferred from homology"/>
<dbReference type="AlphaFoldDB" id="A0A955LWU7"/>
<keyword evidence="2" id="KW-0846">Cobalamin</keyword>
<dbReference type="Proteomes" id="UP000699691">
    <property type="component" value="Unassembled WGS sequence"/>
</dbReference>
<evidence type="ECO:0000256" key="1">
    <source>
        <dbReference type="ARBA" id="ARBA00001922"/>
    </source>
</evidence>
<dbReference type="SUPFAM" id="SSF51998">
    <property type="entry name" value="PFL-like glycyl radical enzymes"/>
    <property type="match status" value="1"/>
</dbReference>
<evidence type="ECO:0000313" key="9">
    <source>
        <dbReference type="EMBL" id="MCA9397671.1"/>
    </source>
</evidence>
<keyword evidence="5" id="KW-0170">Cobalt</keyword>
<evidence type="ECO:0000259" key="7">
    <source>
        <dbReference type="Pfam" id="PF00317"/>
    </source>
</evidence>
<comment type="caution">
    <text evidence="9">The sequence shown here is derived from an EMBL/GenBank/DDBJ whole genome shotgun (WGS) entry which is preliminary data.</text>
</comment>
<comment type="cofactor">
    <cofactor evidence="1">
        <name>adenosylcob(III)alamin</name>
        <dbReference type="ChEBI" id="CHEBI:18408"/>
    </cofactor>
</comment>
<evidence type="ECO:0000256" key="2">
    <source>
        <dbReference type="ARBA" id="ARBA00022628"/>
    </source>
</evidence>
<evidence type="ECO:0000256" key="6">
    <source>
        <dbReference type="RuleBase" id="RU003410"/>
    </source>
</evidence>
<dbReference type="InterPro" id="IPR013509">
    <property type="entry name" value="RNR_lsu_N"/>
</dbReference>
<dbReference type="Pfam" id="PF02867">
    <property type="entry name" value="Ribonuc_red_lgC"/>
    <property type="match status" value="1"/>
</dbReference>
<reference evidence="9" key="2">
    <citation type="journal article" date="2021" name="Microbiome">
        <title>Successional dynamics and alternative stable states in a saline activated sludge microbial community over 9 years.</title>
        <authorList>
            <person name="Wang Y."/>
            <person name="Ye J."/>
            <person name="Ju F."/>
            <person name="Liu L."/>
            <person name="Boyd J.A."/>
            <person name="Deng Y."/>
            <person name="Parks D.H."/>
            <person name="Jiang X."/>
            <person name="Yin X."/>
            <person name="Woodcroft B.J."/>
            <person name="Tyson G.W."/>
            <person name="Hugenholtz P."/>
            <person name="Polz M.F."/>
            <person name="Zhang T."/>
        </authorList>
    </citation>
    <scope>NUCLEOTIDE SEQUENCE</scope>
    <source>
        <strain evidence="9">HKST-UBA02</strain>
    </source>
</reference>
<dbReference type="EMBL" id="JAGQKY010000097">
    <property type="protein sequence ID" value="MCA9397671.1"/>
    <property type="molecule type" value="Genomic_DNA"/>
</dbReference>
<dbReference type="PANTHER" id="PTHR43371:SF1">
    <property type="entry name" value="RIBONUCLEOSIDE-DIPHOSPHATE REDUCTASE"/>
    <property type="match status" value="1"/>
</dbReference>
<evidence type="ECO:0000256" key="3">
    <source>
        <dbReference type="ARBA" id="ARBA00023002"/>
    </source>
</evidence>
<dbReference type="GO" id="GO:0031419">
    <property type="term" value="F:cobalamin binding"/>
    <property type="evidence" value="ECO:0007669"/>
    <property type="project" value="UniProtKB-KW"/>
</dbReference>